<reference evidence="2 3" key="1">
    <citation type="submission" date="2018-09" db="EMBL/GenBank/DDBJ databases">
        <title>A high-quality reference genome of wild soybean provides a powerful tool to mine soybean genomes.</title>
        <authorList>
            <person name="Xie M."/>
            <person name="Chung C.Y.L."/>
            <person name="Li M.-W."/>
            <person name="Wong F.-L."/>
            <person name="Chan T.-F."/>
            <person name="Lam H.-M."/>
        </authorList>
    </citation>
    <scope>NUCLEOTIDE SEQUENCE [LARGE SCALE GENOMIC DNA]</scope>
    <source>
        <strain evidence="3">cv. W05</strain>
        <tissue evidence="2">Hypocotyl of etiolated seedlings</tissue>
    </source>
</reference>
<feature type="region of interest" description="Disordered" evidence="1">
    <location>
        <begin position="1"/>
        <end position="33"/>
    </location>
</feature>
<gene>
    <name evidence="2" type="ORF">D0Y65_030669</name>
</gene>
<protein>
    <submittedName>
        <fullName evidence="2">Glycolipid transfer protein 1</fullName>
    </submittedName>
</protein>
<dbReference type="EMBL" id="QZWG01000011">
    <property type="protein sequence ID" value="RZB81013.1"/>
    <property type="molecule type" value="Genomic_DNA"/>
</dbReference>
<evidence type="ECO:0000313" key="3">
    <source>
        <dbReference type="Proteomes" id="UP000289340"/>
    </source>
</evidence>
<name>A0A445I4I2_GLYSO</name>
<dbReference type="AlphaFoldDB" id="A0A445I4I2"/>
<accession>A0A445I4I2</accession>
<feature type="compositionally biased region" description="Pro residues" evidence="1">
    <location>
        <begin position="12"/>
        <end position="25"/>
    </location>
</feature>
<feature type="non-terminal residue" evidence="2">
    <location>
        <position position="1"/>
    </location>
</feature>
<organism evidence="2 3">
    <name type="scientific">Glycine soja</name>
    <name type="common">Wild soybean</name>
    <dbReference type="NCBI Taxonomy" id="3848"/>
    <lineage>
        <taxon>Eukaryota</taxon>
        <taxon>Viridiplantae</taxon>
        <taxon>Streptophyta</taxon>
        <taxon>Embryophyta</taxon>
        <taxon>Tracheophyta</taxon>
        <taxon>Spermatophyta</taxon>
        <taxon>Magnoliopsida</taxon>
        <taxon>eudicotyledons</taxon>
        <taxon>Gunneridae</taxon>
        <taxon>Pentapetalae</taxon>
        <taxon>rosids</taxon>
        <taxon>fabids</taxon>
        <taxon>Fabales</taxon>
        <taxon>Fabaceae</taxon>
        <taxon>Papilionoideae</taxon>
        <taxon>50 kb inversion clade</taxon>
        <taxon>NPAAA clade</taxon>
        <taxon>indigoferoid/millettioid clade</taxon>
        <taxon>Phaseoleae</taxon>
        <taxon>Glycine</taxon>
        <taxon>Glycine subgen. Soja</taxon>
    </lineage>
</organism>
<sequence length="177" mass="18957">TIQRRKSSSIPAPSPVNEPSAPPPASIIGVPSGTAGPLPFESKDFVIMLKDEDEPGKNVNASLGSPSGLLPGLTFTISGSFSGVQSPKMEGTIFTPALQEIEHVKSDQGEILSKLFLDACKHILPVIGEIQLSNVGSIWWEDLFSHLLWGNLERLVAKQSIGGAITRAFVQLRWACL</sequence>
<keyword evidence="3" id="KW-1185">Reference proteome</keyword>
<comment type="caution">
    <text evidence="2">The sequence shown here is derived from an EMBL/GenBank/DDBJ whole genome shotgun (WGS) entry which is preliminary data.</text>
</comment>
<proteinExistence type="predicted"/>
<evidence type="ECO:0000313" key="2">
    <source>
        <dbReference type="EMBL" id="RZB81013.1"/>
    </source>
</evidence>
<dbReference type="Proteomes" id="UP000289340">
    <property type="component" value="Chromosome 11"/>
</dbReference>
<evidence type="ECO:0000256" key="1">
    <source>
        <dbReference type="SAM" id="MobiDB-lite"/>
    </source>
</evidence>